<dbReference type="InterPro" id="IPR008972">
    <property type="entry name" value="Cupredoxin"/>
</dbReference>
<reference evidence="5" key="1">
    <citation type="submission" date="2017-07" db="EMBL/GenBank/DDBJ databases">
        <title>Draft genome sequence of Effusibacillus lacus strain skLN1.</title>
        <authorList>
            <person name="Watanabe M."/>
            <person name="Kojima H."/>
            <person name="Fukui M."/>
        </authorList>
    </citation>
    <scope>NUCLEOTIDE SEQUENCE [LARGE SCALE GENOMIC DNA]</scope>
    <source>
        <strain evidence="5">skLN1</strain>
    </source>
</reference>
<dbReference type="PROSITE" id="PS51257">
    <property type="entry name" value="PROKAR_LIPOPROTEIN"/>
    <property type="match status" value="1"/>
</dbReference>
<keyword evidence="2" id="KW-0732">Signal</keyword>
<evidence type="ECO:0000256" key="1">
    <source>
        <dbReference type="SAM" id="MobiDB-lite"/>
    </source>
</evidence>
<dbReference type="Pfam" id="PF13473">
    <property type="entry name" value="Cupredoxin_1"/>
    <property type="match status" value="1"/>
</dbReference>
<comment type="caution">
    <text evidence="4">The sequence shown here is derived from an EMBL/GenBank/DDBJ whole genome shotgun (WGS) entry which is preliminary data.</text>
</comment>
<feature type="signal peptide" evidence="2">
    <location>
        <begin position="1"/>
        <end position="19"/>
    </location>
</feature>
<organism evidence="4 5">
    <name type="scientific">Effusibacillus lacus</name>
    <dbReference type="NCBI Taxonomy" id="1348429"/>
    <lineage>
        <taxon>Bacteria</taxon>
        <taxon>Bacillati</taxon>
        <taxon>Bacillota</taxon>
        <taxon>Bacilli</taxon>
        <taxon>Bacillales</taxon>
        <taxon>Alicyclobacillaceae</taxon>
        <taxon>Effusibacillus</taxon>
    </lineage>
</organism>
<proteinExistence type="predicted"/>
<dbReference type="Gene3D" id="2.60.40.420">
    <property type="entry name" value="Cupredoxins - blue copper proteins"/>
    <property type="match status" value="1"/>
</dbReference>
<dbReference type="InterPro" id="IPR028096">
    <property type="entry name" value="EfeO_Cupredoxin"/>
</dbReference>
<dbReference type="Proteomes" id="UP000217785">
    <property type="component" value="Unassembled WGS sequence"/>
</dbReference>
<dbReference type="EMBL" id="BDUF01000064">
    <property type="protein sequence ID" value="GAX90851.1"/>
    <property type="molecule type" value="Genomic_DNA"/>
</dbReference>
<dbReference type="RefSeq" id="WP_165912585.1">
    <property type="nucleotide sequence ID" value="NZ_BDUF01000064.1"/>
</dbReference>
<accession>A0A292YPL2</accession>
<sequence>MKKIATLTGIAVVSLGILAGCGGDKPANNSAPSNSQTSSQSSTSSNTAATGSVKEVKVEGTNYKIEVQPVEIKAGDKVKLTFATKEGMHGYSIKNTSVKADQVGPGMSKTVEWTPDKPGEYEVFCNTICGPTDKHTAMTAKIVVK</sequence>
<name>A0A292YPL2_9BACL</name>
<evidence type="ECO:0000259" key="3">
    <source>
        <dbReference type="Pfam" id="PF13473"/>
    </source>
</evidence>
<dbReference type="SUPFAM" id="SSF49503">
    <property type="entry name" value="Cupredoxins"/>
    <property type="match status" value="1"/>
</dbReference>
<dbReference type="AlphaFoldDB" id="A0A292YPL2"/>
<feature type="compositionally biased region" description="Low complexity" evidence="1">
    <location>
        <begin position="26"/>
        <end position="50"/>
    </location>
</feature>
<feature type="chain" id="PRO_5038706952" description="EfeO-type cupredoxin-like domain-containing protein" evidence="2">
    <location>
        <begin position="20"/>
        <end position="145"/>
    </location>
</feature>
<feature type="region of interest" description="Disordered" evidence="1">
    <location>
        <begin position="23"/>
        <end position="53"/>
    </location>
</feature>
<gene>
    <name evidence="4" type="ORF">EFBL_2493</name>
</gene>
<evidence type="ECO:0000313" key="4">
    <source>
        <dbReference type="EMBL" id="GAX90851.1"/>
    </source>
</evidence>
<evidence type="ECO:0000313" key="5">
    <source>
        <dbReference type="Proteomes" id="UP000217785"/>
    </source>
</evidence>
<evidence type="ECO:0000256" key="2">
    <source>
        <dbReference type="SAM" id="SignalP"/>
    </source>
</evidence>
<feature type="domain" description="EfeO-type cupredoxin-like" evidence="3">
    <location>
        <begin position="44"/>
        <end position="126"/>
    </location>
</feature>
<protein>
    <recommendedName>
        <fullName evidence="3">EfeO-type cupredoxin-like domain-containing protein</fullName>
    </recommendedName>
</protein>
<keyword evidence="5" id="KW-1185">Reference proteome</keyword>